<evidence type="ECO:0000256" key="2">
    <source>
        <dbReference type="ARBA" id="ARBA00006375"/>
    </source>
</evidence>
<sequence>MTSFVSSMMGGTLMSLAMTPFDVIATRLYNQGLDARGRPLLYTGILDCVYKMLKTEGIFGFYKGFWPSYLRLGPHTVLVLVFWDQIKLVQNALAST</sequence>
<dbReference type="GO" id="GO:0005743">
    <property type="term" value="C:mitochondrial inner membrane"/>
    <property type="evidence" value="ECO:0007669"/>
    <property type="project" value="UniProtKB-SubCell"/>
</dbReference>
<dbReference type="EMBL" id="GIIL01006311">
    <property type="protein sequence ID" value="NOV50037.1"/>
    <property type="molecule type" value="Transcribed_RNA"/>
</dbReference>
<name>A0A6M2DZK7_XENCH</name>
<dbReference type="PROSITE" id="PS50920">
    <property type="entry name" value="SOLCAR"/>
    <property type="match status" value="1"/>
</dbReference>
<accession>A0A6M2DZK7</accession>
<dbReference type="AlphaFoldDB" id="A0A6M2DZK7"/>
<protein>
    <submittedName>
        <fullName evidence="12">Putative mitochondrial carrier protein</fullName>
    </submittedName>
</protein>
<evidence type="ECO:0000256" key="1">
    <source>
        <dbReference type="ARBA" id="ARBA00004448"/>
    </source>
</evidence>
<comment type="subcellular location">
    <subcellularLocation>
        <location evidence="1">Mitochondrion inner membrane</location>
        <topology evidence="1">Multi-pass membrane protein</topology>
    </subcellularLocation>
</comment>
<evidence type="ECO:0000256" key="11">
    <source>
        <dbReference type="RuleBase" id="RU000488"/>
    </source>
</evidence>
<evidence type="ECO:0000256" key="5">
    <source>
        <dbReference type="ARBA" id="ARBA00022737"/>
    </source>
</evidence>
<dbReference type="InterPro" id="IPR051508">
    <property type="entry name" value="Mito_Carrier_Antiporter"/>
</dbReference>
<evidence type="ECO:0000256" key="6">
    <source>
        <dbReference type="ARBA" id="ARBA00022792"/>
    </source>
</evidence>
<evidence type="ECO:0000256" key="7">
    <source>
        <dbReference type="ARBA" id="ARBA00022989"/>
    </source>
</evidence>
<keyword evidence="6" id="KW-0999">Mitochondrion inner membrane</keyword>
<keyword evidence="4 10" id="KW-0812">Transmembrane</keyword>
<organism evidence="12">
    <name type="scientific">Xenopsylla cheopis</name>
    <name type="common">Oriental rat flea</name>
    <name type="synonym">Pulex cheopis</name>
    <dbReference type="NCBI Taxonomy" id="163159"/>
    <lineage>
        <taxon>Eukaryota</taxon>
        <taxon>Metazoa</taxon>
        <taxon>Ecdysozoa</taxon>
        <taxon>Arthropoda</taxon>
        <taxon>Hexapoda</taxon>
        <taxon>Insecta</taxon>
        <taxon>Pterygota</taxon>
        <taxon>Neoptera</taxon>
        <taxon>Endopterygota</taxon>
        <taxon>Siphonaptera</taxon>
        <taxon>Pulicidae</taxon>
        <taxon>Xenopsyllinae</taxon>
        <taxon>Xenopsylla</taxon>
    </lineage>
</organism>
<dbReference type="Gene3D" id="1.50.40.10">
    <property type="entry name" value="Mitochondrial carrier domain"/>
    <property type="match status" value="1"/>
</dbReference>
<evidence type="ECO:0000256" key="3">
    <source>
        <dbReference type="ARBA" id="ARBA00022448"/>
    </source>
</evidence>
<feature type="repeat" description="Solcar" evidence="10">
    <location>
        <begin position="1"/>
        <end position="89"/>
    </location>
</feature>
<dbReference type="Pfam" id="PF00153">
    <property type="entry name" value="Mito_carr"/>
    <property type="match status" value="1"/>
</dbReference>
<dbReference type="PANTHER" id="PTHR45928">
    <property type="entry name" value="RE38146P"/>
    <property type="match status" value="1"/>
</dbReference>
<keyword evidence="5" id="KW-0677">Repeat</keyword>
<evidence type="ECO:0000313" key="12">
    <source>
        <dbReference type="EMBL" id="NOV50037.1"/>
    </source>
</evidence>
<evidence type="ECO:0000256" key="9">
    <source>
        <dbReference type="ARBA" id="ARBA00023136"/>
    </source>
</evidence>
<reference evidence="12" key="1">
    <citation type="submission" date="2020-03" db="EMBL/GenBank/DDBJ databases">
        <title>Transcriptomic Profiling of the Digestive Tract of the Rat Flea, Xenopsylla cheopis, Following Blood Feeding and Infection with Yersinia pestis.</title>
        <authorList>
            <person name="Bland D.M."/>
            <person name="Martens C.A."/>
            <person name="Virtaneva K."/>
            <person name="Kanakabandi K."/>
            <person name="Long D."/>
            <person name="Rosenke R."/>
            <person name="Saturday G.A."/>
            <person name="Hoyt F.H."/>
            <person name="Bruno D.P."/>
            <person name="Ribeiro J.M.C."/>
            <person name="Hinnebusch J."/>
        </authorList>
    </citation>
    <scope>NUCLEOTIDE SEQUENCE</scope>
</reference>
<evidence type="ECO:0000256" key="4">
    <source>
        <dbReference type="ARBA" id="ARBA00022692"/>
    </source>
</evidence>
<dbReference type="InterPro" id="IPR018108">
    <property type="entry name" value="MCP_transmembrane"/>
</dbReference>
<keyword evidence="3 11" id="KW-0813">Transport</keyword>
<keyword evidence="7" id="KW-1133">Transmembrane helix</keyword>
<comment type="similarity">
    <text evidence="2 11">Belongs to the mitochondrial carrier (TC 2.A.29) family.</text>
</comment>
<proteinExistence type="inferred from homology"/>
<evidence type="ECO:0000256" key="10">
    <source>
        <dbReference type="PROSITE-ProRule" id="PRU00282"/>
    </source>
</evidence>
<keyword evidence="9 10" id="KW-0472">Membrane</keyword>
<keyword evidence="8" id="KW-0496">Mitochondrion</keyword>
<dbReference type="SUPFAM" id="SSF103506">
    <property type="entry name" value="Mitochondrial carrier"/>
    <property type="match status" value="1"/>
</dbReference>
<dbReference type="PANTHER" id="PTHR45928:SF1">
    <property type="entry name" value="RE38146P"/>
    <property type="match status" value="1"/>
</dbReference>
<dbReference type="InterPro" id="IPR023395">
    <property type="entry name" value="MCP_dom_sf"/>
</dbReference>
<evidence type="ECO:0000256" key="8">
    <source>
        <dbReference type="ARBA" id="ARBA00023128"/>
    </source>
</evidence>